<sequence>MNNVESLIPVLRLLSDGAVHSGAVLGDMLGVSRAAVWKQLQRLDELGLVVESVKGRGYCLRGGLELLNREEILQGLGGCDAALTELQLALQVPSTNALLLEQLAAGRGHAVALLAEQQIAGRGRRGREWLTPFGGGIALSIGWRFDGGVQLLEGLSLAVGAALAQALESLGVEGVQLKWPNDVLCRGKKLAGILLEVSGDLTDRCAVVIGVGLNMRLPETQAQQIDQPWIDLHQIAPQVGRNRVCAALLRALTDLLQAYPRTGFAAWRETWQQRDAFAGQPVQLHAGPKHWEGIARGVSADGALRLEVDGEVQVFSGGEVSLRPRTTESGAGHAGS</sequence>
<keyword evidence="2 6" id="KW-0547">Nucleotide-binding</keyword>
<dbReference type="RefSeq" id="WP_285765271.1">
    <property type="nucleotide sequence ID" value="NZ_BSYJ01000007.1"/>
</dbReference>
<dbReference type="PANTHER" id="PTHR12835">
    <property type="entry name" value="BIOTIN PROTEIN LIGASE"/>
    <property type="match status" value="1"/>
</dbReference>
<name>A0ABQ6M2Y5_9GAMM</name>
<dbReference type="NCBIfam" id="TIGR00121">
    <property type="entry name" value="birA_ligase"/>
    <property type="match status" value="1"/>
</dbReference>
<feature type="binding site" evidence="6">
    <location>
        <position position="189"/>
    </location>
    <ligand>
        <name>biotin</name>
        <dbReference type="ChEBI" id="CHEBI:57586"/>
    </ligand>
</feature>
<dbReference type="InterPro" id="IPR030855">
    <property type="entry name" value="Bifunct_BirA"/>
</dbReference>
<keyword evidence="6" id="KW-0678">Repressor</keyword>
<dbReference type="GO" id="GO:0016874">
    <property type="term" value="F:ligase activity"/>
    <property type="evidence" value="ECO:0007669"/>
    <property type="project" value="UniProtKB-KW"/>
</dbReference>
<dbReference type="InterPro" id="IPR008988">
    <property type="entry name" value="Transcriptional_repressor_C"/>
</dbReference>
<feature type="DNA-binding region" description="H-T-H motif" evidence="6">
    <location>
        <begin position="22"/>
        <end position="41"/>
    </location>
</feature>
<dbReference type="HAMAP" id="MF_00978">
    <property type="entry name" value="Bifunct_BirA"/>
    <property type="match status" value="1"/>
</dbReference>
<dbReference type="PROSITE" id="PS51733">
    <property type="entry name" value="BPL_LPL_CATALYTIC"/>
    <property type="match status" value="1"/>
</dbReference>
<gene>
    <name evidence="6 8" type="primary">birA</name>
    <name evidence="8" type="ORF">MNKW57_29830</name>
</gene>
<organism evidence="8 9">
    <name type="scientific">Biformimicrobium ophioploci</name>
    <dbReference type="NCBI Taxonomy" id="3036711"/>
    <lineage>
        <taxon>Bacteria</taxon>
        <taxon>Pseudomonadati</taxon>
        <taxon>Pseudomonadota</taxon>
        <taxon>Gammaproteobacteria</taxon>
        <taxon>Cellvibrionales</taxon>
        <taxon>Microbulbiferaceae</taxon>
        <taxon>Biformimicrobium</taxon>
    </lineage>
</organism>
<dbReference type="Gene3D" id="3.30.930.10">
    <property type="entry name" value="Bira Bifunctional Protein, Domain 2"/>
    <property type="match status" value="1"/>
</dbReference>
<dbReference type="PANTHER" id="PTHR12835:SF5">
    <property type="entry name" value="BIOTIN--PROTEIN LIGASE"/>
    <property type="match status" value="1"/>
</dbReference>
<dbReference type="CDD" id="cd16442">
    <property type="entry name" value="BPL"/>
    <property type="match status" value="1"/>
</dbReference>
<comment type="catalytic activity">
    <reaction evidence="5 6">
        <text>biotin + L-lysyl-[protein] + ATP = N(6)-biotinyl-L-lysyl-[protein] + AMP + diphosphate + H(+)</text>
        <dbReference type="Rhea" id="RHEA:11756"/>
        <dbReference type="Rhea" id="RHEA-COMP:9752"/>
        <dbReference type="Rhea" id="RHEA-COMP:10505"/>
        <dbReference type="ChEBI" id="CHEBI:15378"/>
        <dbReference type="ChEBI" id="CHEBI:29969"/>
        <dbReference type="ChEBI" id="CHEBI:30616"/>
        <dbReference type="ChEBI" id="CHEBI:33019"/>
        <dbReference type="ChEBI" id="CHEBI:57586"/>
        <dbReference type="ChEBI" id="CHEBI:83144"/>
        <dbReference type="ChEBI" id="CHEBI:456215"/>
        <dbReference type="EC" id="6.3.4.15"/>
    </reaction>
</comment>
<dbReference type="SUPFAM" id="SSF50037">
    <property type="entry name" value="C-terminal domain of transcriptional repressors"/>
    <property type="match status" value="1"/>
</dbReference>
<dbReference type="Pfam" id="PF08279">
    <property type="entry name" value="HTH_11"/>
    <property type="match status" value="1"/>
</dbReference>
<comment type="function">
    <text evidence="6">Acts both as a biotin--[acetyl-CoA-carboxylase] ligase and a biotin-operon repressor. In the presence of ATP, BirA activates biotin to form the BirA-biotinyl-5'-adenylate (BirA-bio-5'-AMP or holoBirA) complex. HoloBirA can either transfer the biotinyl moiety to the biotin carboxyl carrier protein (BCCP) subunit of acetyl-CoA carboxylase, or bind to the biotin operator site and inhibit transcription of the operon.</text>
</comment>
<accession>A0ABQ6M2Y5</accession>
<feature type="binding site" evidence="6">
    <location>
        <position position="118"/>
    </location>
    <ligand>
        <name>biotin</name>
        <dbReference type="ChEBI" id="CHEBI:57586"/>
    </ligand>
</feature>
<dbReference type="InterPro" id="IPR003142">
    <property type="entry name" value="BPL_C"/>
</dbReference>
<dbReference type="InterPro" id="IPR036390">
    <property type="entry name" value="WH_DNA-bd_sf"/>
</dbReference>
<evidence type="ECO:0000256" key="4">
    <source>
        <dbReference type="ARBA" id="ARBA00023267"/>
    </source>
</evidence>
<evidence type="ECO:0000256" key="1">
    <source>
        <dbReference type="ARBA" id="ARBA00022598"/>
    </source>
</evidence>
<proteinExistence type="inferred from homology"/>
<evidence type="ECO:0000256" key="2">
    <source>
        <dbReference type="ARBA" id="ARBA00022741"/>
    </source>
</evidence>
<dbReference type="Proteomes" id="UP001224392">
    <property type="component" value="Unassembled WGS sequence"/>
</dbReference>
<dbReference type="SUPFAM" id="SSF46785">
    <property type="entry name" value="Winged helix' DNA-binding domain"/>
    <property type="match status" value="1"/>
</dbReference>
<keyword evidence="6" id="KW-0238">DNA-binding</keyword>
<dbReference type="Gene3D" id="1.10.10.10">
    <property type="entry name" value="Winged helix-like DNA-binding domain superfamily/Winged helix DNA-binding domain"/>
    <property type="match status" value="1"/>
</dbReference>
<comment type="similarity">
    <text evidence="6">Belongs to the biotin--protein ligase family.</text>
</comment>
<dbReference type="NCBIfam" id="NF008847">
    <property type="entry name" value="PRK11886.1-2"/>
    <property type="match status" value="1"/>
</dbReference>
<feature type="domain" description="BPL/LPL catalytic" evidence="7">
    <location>
        <begin position="82"/>
        <end position="260"/>
    </location>
</feature>
<dbReference type="InterPro" id="IPR004408">
    <property type="entry name" value="Biotin_CoA_COase_ligase"/>
</dbReference>
<dbReference type="SUPFAM" id="SSF55681">
    <property type="entry name" value="Class II aaRS and biotin synthetases"/>
    <property type="match status" value="1"/>
</dbReference>
<keyword evidence="6" id="KW-0804">Transcription</keyword>
<comment type="caution">
    <text evidence="8">The sequence shown here is derived from an EMBL/GenBank/DDBJ whole genome shotgun (WGS) entry which is preliminary data.</text>
</comment>
<dbReference type="InterPro" id="IPR036388">
    <property type="entry name" value="WH-like_DNA-bd_sf"/>
</dbReference>
<dbReference type="Pfam" id="PF03099">
    <property type="entry name" value="BPL_LplA_LipB"/>
    <property type="match status" value="1"/>
</dbReference>
<protein>
    <recommendedName>
        <fullName evidence="6">Bifunctional ligase/repressor BirA</fullName>
    </recommendedName>
    <alternativeName>
        <fullName evidence="6">Biotin operon repressor</fullName>
    </alternativeName>
    <alternativeName>
        <fullName evidence="6">Biotin--[acetyl-CoA-carboxylase] ligase</fullName>
        <ecNumber evidence="6">6.3.4.15</ecNumber>
    </alternativeName>
    <alternativeName>
        <fullName evidence="6">Biotin--protein ligase</fullName>
    </alternativeName>
    <alternativeName>
        <fullName evidence="6">Biotin-[acetyl-CoA carboxylase] synthetase</fullName>
    </alternativeName>
</protein>
<dbReference type="InterPro" id="IPR013196">
    <property type="entry name" value="HTH_11"/>
</dbReference>
<reference evidence="8 9" key="1">
    <citation type="submission" date="2023-04" db="EMBL/GenBank/DDBJ databases">
        <title>Marinobulbifer ophiurae gen. nov., sp. Nov., isolate from tissue of brittle star Ophioplocus japonicus.</title>
        <authorList>
            <person name="Kawano K."/>
            <person name="Sawayama S."/>
            <person name="Nakagawa S."/>
        </authorList>
    </citation>
    <scope>NUCLEOTIDE SEQUENCE [LARGE SCALE GENOMIC DNA]</scope>
    <source>
        <strain evidence="8 9">NKW57</strain>
    </source>
</reference>
<dbReference type="EC" id="6.3.4.15" evidence="6"/>
<dbReference type="Gene3D" id="2.30.30.100">
    <property type="match status" value="1"/>
</dbReference>
<evidence type="ECO:0000256" key="6">
    <source>
        <dbReference type="HAMAP-Rule" id="MF_00978"/>
    </source>
</evidence>
<keyword evidence="1 6" id="KW-0436">Ligase</keyword>
<keyword evidence="6" id="KW-0805">Transcription regulation</keyword>
<keyword evidence="3 6" id="KW-0067">ATP-binding</keyword>
<dbReference type="Pfam" id="PF02237">
    <property type="entry name" value="BPL_C"/>
    <property type="match status" value="1"/>
</dbReference>
<feature type="binding site" evidence="6">
    <location>
        <begin position="122"/>
        <end position="124"/>
    </location>
    <ligand>
        <name>biotin</name>
        <dbReference type="ChEBI" id="CHEBI:57586"/>
    </ligand>
</feature>
<evidence type="ECO:0000256" key="3">
    <source>
        <dbReference type="ARBA" id="ARBA00022840"/>
    </source>
</evidence>
<evidence type="ECO:0000259" key="7">
    <source>
        <dbReference type="PROSITE" id="PS51733"/>
    </source>
</evidence>
<dbReference type="EMBL" id="BSYJ01000007">
    <property type="protein sequence ID" value="GMG88662.1"/>
    <property type="molecule type" value="Genomic_DNA"/>
</dbReference>
<dbReference type="InterPro" id="IPR004143">
    <property type="entry name" value="BPL_LPL_catalytic"/>
</dbReference>
<dbReference type="InterPro" id="IPR045864">
    <property type="entry name" value="aa-tRNA-synth_II/BPL/LPL"/>
</dbReference>
<evidence type="ECO:0000313" key="8">
    <source>
        <dbReference type="EMBL" id="GMG88662.1"/>
    </source>
</evidence>
<keyword evidence="4 6" id="KW-0092">Biotin</keyword>
<evidence type="ECO:0000256" key="5">
    <source>
        <dbReference type="ARBA" id="ARBA00047846"/>
    </source>
</evidence>
<evidence type="ECO:0000313" key="9">
    <source>
        <dbReference type="Proteomes" id="UP001224392"/>
    </source>
</evidence>
<feature type="binding site" evidence="6">
    <location>
        <begin position="94"/>
        <end position="96"/>
    </location>
    <ligand>
        <name>biotin</name>
        <dbReference type="ChEBI" id="CHEBI:57586"/>
    </ligand>
</feature>
<keyword evidence="9" id="KW-1185">Reference proteome</keyword>